<dbReference type="STRING" id="135208.A0A4Z0A9J7"/>
<name>A0A4Z0A9J7_9AGAM</name>
<feature type="compositionally biased region" description="Polar residues" evidence="3">
    <location>
        <begin position="41"/>
        <end position="57"/>
    </location>
</feature>
<evidence type="ECO:0000256" key="2">
    <source>
        <dbReference type="ARBA" id="ARBA00023242"/>
    </source>
</evidence>
<dbReference type="GO" id="GO:0030289">
    <property type="term" value="C:protein phosphatase 4 complex"/>
    <property type="evidence" value="ECO:0007669"/>
    <property type="project" value="TreeGrafter"/>
</dbReference>
<dbReference type="InterPro" id="IPR016024">
    <property type="entry name" value="ARM-type_fold"/>
</dbReference>
<sequence length="947" mass="107185">MSSAAANATTPASALSSESISQSPSNPDPVSATPAPVADSQAANAEQEQSMGVTTSVDMGASAEQDADKGFQGQEGTMMLDDVEEGQQWYQEGDNHELKRVKVYELINQRWIDQGTAFCFGHYDESTSEALLIARAESNYNEVILQTTIRSSDVYQRQQETLIVWTEPNGMDYALSFQDPEGCAEVWAFILEVQRIHATAAGEGTLTLIPYIPTDMASAIEEQQAGSSSPGAGSENSVTTASIIRSGHLPQPTLGIIVQIDRAIKTLSRTANIKEKICEYIQRADYLKAMIDVMHQAEDLENLENLHALCGLMQTILMMNDHSMYEHILDDDLFFGVVGMLEYDPEFPAHKANYREFLRENTHFHQPIPIDDISIQRKIHHTYRLQFLKDVVLARVLDDSTFNVLNSCIIFNQIDIIQHVQNDARFLKDMVGLFEMNGGCEEDAKMNVEEGMANGVDKGKGKTNGAMTPNGTEVVRDQHRKEVVLLIQQLCIMGKNVQLPARMTLFKTLVDRGILHPVQWALGRSEFSEEGLQMISVAGEILMTLLDHDVNGVREHVLRQFQHAEETKSTHEQSLLQLLVNIMVRSRDLAVQTVVGDALRMMLELPQPEGSDALQAPTKLFSRPKDDDKLEKFLDFFYKLCIHSLTKPLSELPAWKDTAVLVLTREKTNLYLFLCDLLSIFAQQHSFRSHFFLLTSNMSASVATLLKSKDKHLRLAALRYFRIHLRNQNRNFQVHLMKMGIYKPIVQLTLEESRRDTLVGSSCLEFFEYMRRENLKDIINHIMTTYEADMRELAKRKFTGPCISGFINRWEMNIAPPPKEEEKPALQQPLEIRRLEAEEEIYFNTDDEEDEEEALPLIATPPPMARPQFGQKRKRAAARIPMPMRETGRQRAACLAPITGDGGSNEGEAAAREWWKEAIRWERPVRVKGVKSIARMSDTLYVSMKKW</sequence>
<keyword evidence="7" id="KW-1185">Reference proteome</keyword>
<dbReference type="OrthoDB" id="27483at2759"/>
<comment type="subcellular location">
    <subcellularLocation>
        <location evidence="1">Nucleus</location>
    </subcellularLocation>
</comment>
<evidence type="ECO:0000313" key="7">
    <source>
        <dbReference type="Proteomes" id="UP000298061"/>
    </source>
</evidence>
<dbReference type="Gene3D" id="2.30.29.30">
    <property type="entry name" value="Pleckstrin-homology domain (PH domain)/Phosphotyrosine-binding domain (PTB)"/>
    <property type="match status" value="1"/>
</dbReference>
<reference evidence="6 7" key="1">
    <citation type="submission" date="2019-02" db="EMBL/GenBank/DDBJ databases">
        <title>Genome sequencing of the rare red list fungi Hericium alpestre (H. flagellum).</title>
        <authorList>
            <person name="Buettner E."/>
            <person name="Kellner H."/>
        </authorList>
    </citation>
    <scope>NUCLEOTIDE SEQUENCE [LARGE SCALE GENOMIC DNA]</scope>
    <source>
        <strain evidence="6 7">DSM 108284</strain>
    </source>
</reference>
<evidence type="ECO:0000256" key="1">
    <source>
        <dbReference type="ARBA" id="ARBA00004123"/>
    </source>
</evidence>
<comment type="caution">
    <text evidence="6">The sequence shown here is derived from an EMBL/GenBank/DDBJ whole genome shotgun (WGS) entry which is preliminary data.</text>
</comment>
<protein>
    <submittedName>
        <fullName evidence="6">Uncharacterized protein</fullName>
    </submittedName>
</protein>
<dbReference type="Proteomes" id="UP000298061">
    <property type="component" value="Unassembled WGS sequence"/>
</dbReference>
<feature type="domain" description="Serine/threonine-protein phosphatase 4 regulatory subunit 3-like central" evidence="4">
    <location>
        <begin position="259"/>
        <end position="811"/>
    </location>
</feature>
<dbReference type="EMBL" id="SFCI01000067">
    <property type="protein sequence ID" value="TFY82924.1"/>
    <property type="molecule type" value="Genomic_DNA"/>
</dbReference>
<dbReference type="AlphaFoldDB" id="A0A4Z0A9J7"/>
<dbReference type="Pfam" id="PF04802">
    <property type="entry name" value="PP4R3"/>
    <property type="match status" value="1"/>
</dbReference>
<dbReference type="SUPFAM" id="SSF50729">
    <property type="entry name" value="PH domain-like"/>
    <property type="match status" value="1"/>
</dbReference>
<proteinExistence type="predicted"/>
<dbReference type="InterPro" id="IPR055236">
    <property type="entry name" value="EVH1_PP4R3"/>
</dbReference>
<dbReference type="Pfam" id="PF22972">
    <property type="entry name" value="EVH1_PP4R3"/>
    <property type="match status" value="1"/>
</dbReference>
<dbReference type="InterPro" id="IPR006887">
    <property type="entry name" value="P4R3-like_central_dom"/>
</dbReference>
<dbReference type="SUPFAM" id="SSF48371">
    <property type="entry name" value="ARM repeat"/>
    <property type="match status" value="1"/>
</dbReference>
<evidence type="ECO:0000259" key="4">
    <source>
        <dbReference type="Pfam" id="PF04802"/>
    </source>
</evidence>
<gene>
    <name evidence="6" type="ORF">EWM64_g1093</name>
</gene>
<dbReference type="InterPro" id="IPR051137">
    <property type="entry name" value="PP4R3-like"/>
</dbReference>
<accession>A0A4Z0A9J7</accession>
<dbReference type="PANTHER" id="PTHR23318">
    <property type="entry name" value="ATP SYNTHASE GAMMA-RELATED"/>
    <property type="match status" value="1"/>
</dbReference>
<evidence type="ECO:0000259" key="5">
    <source>
        <dbReference type="Pfam" id="PF22972"/>
    </source>
</evidence>
<feature type="region of interest" description="Disordered" evidence="3">
    <location>
        <begin position="1"/>
        <end position="61"/>
    </location>
</feature>
<dbReference type="GO" id="GO:0072542">
    <property type="term" value="F:protein phosphatase activator activity"/>
    <property type="evidence" value="ECO:0007669"/>
    <property type="project" value="TreeGrafter"/>
</dbReference>
<evidence type="ECO:0000256" key="3">
    <source>
        <dbReference type="SAM" id="MobiDB-lite"/>
    </source>
</evidence>
<feature type="compositionally biased region" description="Low complexity" evidence="3">
    <location>
        <begin position="1"/>
        <end position="25"/>
    </location>
</feature>
<feature type="domain" description="PP4R3 EVH1-like" evidence="5">
    <location>
        <begin position="99"/>
        <end position="195"/>
    </location>
</feature>
<keyword evidence="2" id="KW-0539">Nucleus</keyword>
<organism evidence="6 7">
    <name type="scientific">Hericium alpestre</name>
    <dbReference type="NCBI Taxonomy" id="135208"/>
    <lineage>
        <taxon>Eukaryota</taxon>
        <taxon>Fungi</taxon>
        <taxon>Dikarya</taxon>
        <taxon>Basidiomycota</taxon>
        <taxon>Agaricomycotina</taxon>
        <taxon>Agaricomycetes</taxon>
        <taxon>Russulales</taxon>
        <taxon>Hericiaceae</taxon>
        <taxon>Hericium</taxon>
    </lineage>
</organism>
<dbReference type="GO" id="GO:0005654">
    <property type="term" value="C:nucleoplasm"/>
    <property type="evidence" value="ECO:0007669"/>
    <property type="project" value="TreeGrafter"/>
</dbReference>
<dbReference type="GO" id="GO:0006974">
    <property type="term" value="P:DNA damage response"/>
    <property type="evidence" value="ECO:0007669"/>
    <property type="project" value="TreeGrafter"/>
</dbReference>
<dbReference type="InterPro" id="IPR011993">
    <property type="entry name" value="PH-like_dom_sf"/>
</dbReference>
<evidence type="ECO:0000313" key="6">
    <source>
        <dbReference type="EMBL" id="TFY82924.1"/>
    </source>
</evidence>
<dbReference type="PANTHER" id="PTHR23318:SF0">
    <property type="entry name" value="SERINE_THREONINE-PROTEIN PHOSPHATASE 4 REGULATORY SUBUNIT 3"/>
    <property type="match status" value="1"/>
</dbReference>